<keyword evidence="3" id="KW-0804">Transcription</keyword>
<dbReference type="InterPro" id="IPR036271">
    <property type="entry name" value="Tet_transcr_reg_TetR-rel_C_sf"/>
</dbReference>
<evidence type="ECO:0000256" key="2">
    <source>
        <dbReference type="ARBA" id="ARBA00023125"/>
    </source>
</evidence>
<keyword evidence="7" id="KW-1185">Reference proteome</keyword>
<dbReference type="PANTHER" id="PTHR30055">
    <property type="entry name" value="HTH-TYPE TRANSCRIPTIONAL REGULATOR RUTR"/>
    <property type="match status" value="1"/>
</dbReference>
<dbReference type="SUPFAM" id="SSF48498">
    <property type="entry name" value="Tetracyclin repressor-like, C-terminal domain"/>
    <property type="match status" value="1"/>
</dbReference>
<dbReference type="Gene3D" id="1.10.357.10">
    <property type="entry name" value="Tetracycline Repressor, domain 2"/>
    <property type="match status" value="1"/>
</dbReference>
<dbReference type="PRINTS" id="PR00455">
    <property type="entry name" value="HTHTETR"/>
</dbReference>
<comment type="caution">
    <text evidence="6">The sequence shown here is derived from an EMBL/GenBank/DDBJ whole genome shotgun (WGS) entry which is preliminary data.</text>
</comment>
<dbReference type="InterPro" id="IPR041583">
    <property type="entry name" value="TetR_C_31"/>
</dbReference>
<dbReference type="Proteomes" id="UP001361239">
    <property type="component" value="Unassembled WGS sequence"/>
</dbReference>
<dbReference type="InterPro" id="IPR050109">
    <property type="entry name" value="HTH-type_TetR-like_transc_reg"/>
</dbReference>
<dbReference type="InterPro" id="IPR001647">
    <property type="entry name" value="HTH_TetR"/>
</dbReference>
<dbReference type="EMBL" id="JBBHJZ010000001">
    <property type="protein sequence ID" value="MEJ5975352.1"/>
    <property type="molecule type" value="Genomic_DNA"/>
</dbReference>
<sequence length="188" mass="20510">MSVKERVVASAKRLFSERGFHRTAMADLALDAQVSVGAIYRSFASKADIIRDIIRADTDGTLDELRANISAVRSGTTRGHDAIEQMVLEWASPQQDDALYHEIVAEAHRSPEVAQMVTSTCGEFRELLRELATLLKPGLTQAEVEGVAELLLACLFGMGNREFTAPTLSPEQTAAIVTRILLQGVKAE</sequence>
<dbReference type="PROSITE" id="PS50977">
    <property type="entry name" value="HTH_TETR_2"/>
    <property type="match status" value="1"/>
</dbReference>
<dbReference type="SUPFAM" id="SSF46689">
    <property type="entry name" value="Homeodomain-like"/>
    <property type="match status" value="1"/>
</dbReference>
<feature type="domain" description="HTH tetR-type" evidence="5">
    <location>
        <begin position="1"/>
        <end position="61"/>
    </location>
</feature>
<evidence type="ECO:0000256" key="4">
    <source>
        <dbReference type="PROSITE-ProRule" id="PRU00335"/>
    </source>
</evidence>
<keyword evidence="1" id="KW-0805">Transcription regulation</keyword>
<evidence type="ECO:0000256" key="1">
    <source>
        <dbReference type="ARBA" id="ARBA00023015"/>
    </source>
</evidence>
<gene>
    <name evidence="6" type="ORF">WG901_01790</name>
</gene>
<dbReference type="InterPro" id="IPR009057">
    <property type="entry name" value="Homeodomain-like_sf"/>
</dbReference>
<dbReference type="PANTHER" id="PTHR30055:SF234">
    <property type="entry name" value="HTH-TYPE TRANSCRIPTIONAL REGULATOR BETI"/>
    <property type="match status" value="1"/>
</dbReference>
<evidence type="ECO:0000313" key="7">
    <source>
        <dbReference type="Proteomes" id="UP001361239"/>
    </source>
</evidence>
<accession>A0ABU8RRC7</accession>
<dbReference type="Pfam" id="PF17940">
    <property type="entry name" value="TetR_C_31"/>
    <property type="match status" value="1"/>
</dbReference>
<reference evidence="6 7" key="1">
    <citation type="submission" date="2024-03" db="EMBL/GenBank/DDBJ databases">
        <authorList>
            <person name="Jo J.-H."/>
        </authorList>
    </citation>
    <scope>NUCLEOTIDE SEQUENCE [LARGE SCALE GENOMIC DNA]</scope>
    <source>
        <strain evidence="6 7">PS1R-30</strain>
    </source>
</reference>
<feature type="DNA-binding region" description="H-T-H motif" evidence="4">
    <location>
        <begin position="24"/>
        <end position="43"/>
    </location>
</feature>
<keyword evidence="2 4" id="KW-0238">DNA-binding</keyword>
<organism evidence="6 7">
    <name type="scientific">Novosphingobium anseongense</name>
    <dbReference type="NCBI Taxonomy" id="3133436"/>
    <lineage>
        <taxon>Bacteria</taxon>
        <taxon>Pseudomonadati</taxon>
        <taxon>Pseudomonadota</taxon>
        <taxon>Alphaproteobacteria</taxon>
        <taxon>Sphingomonadales</taxon>
        <taxon>Sphingomonadaceae</taxon>
        <taxon>Novosphingobium</taxon>
    </lineage>
</organism>
<dbReference type="RefSeq" id="WP_339585310.1">
    <property type="nucleotide sequence ID" value="NZ_JBBHJZ010000001.1"/>
</dbReference>
<protein>
    <submittedName>
        <fullName evidence="6">TetR/AcrR family transcriptional regulator</fullName>
    </submittedName>
</protein>
<proteinExistence type="predicted"/>
<evidence type="ECO:0000259" key="5">
    <source>
        <dbReference type="PROSITE" id="PS50977"/>
    </source>
</evidence>
<dbReference type="Pfam" id="PF00440">
    <property type="entry name" value="TetR_N"/>
    <property type="match status" value="1"/>
</dbReference>
<evidence type="ECO:0000313" key="6">
    <source>
        <dbReference type="EMBL" id="MEJ5975352.1"/>
    </source>
</evidence>
<name>A0ABU8RRC7_9SPHN</name>
<evidence type="ECO:0000256" key="3">
    <source>
        <dbReference type="ARBA" id="ARBA00023163"/>
    </source>
</evidence>